<evidence type="ECO:0000313" key="3">
    <source>
        <dbReference type="Proteomes" id="UP001144437"/>
    </source>
</evidence>
<proteinExistence type="predicted"/>
<dbReference type="RefSeq" id="YP_010801557.1">
    <property type="nucleotide sequence ID" value="NC_076966.1"/>
</dbReference>
<dbReference type="EMBL" id="MK360902">
    <property type="protein sequence ID" value="QEG54105.1"/>
    <property type="molecule type" value="Genomic_DNA"/>
</dbReference>
<evidence type="ECO:0000259" key="1">
    <source>
        <dbReference type="PROSITE" id="PS00028"/>
    </source>
</evidence>
<keyword evidence="3" id="KW-1185">Reference proteome</keyword>
<accession>A0A5B9RBG9</accession>
<evidence type="ECO:0000313" key="2">
    <source>
        <dbReference type="EMBL" id="QEG54105.1"/>
    </source>
</evidence>
<dbReference type="Gene3D" id="3.30.160.60">
    <property type="entry name" value="Classic Zinc Finger"/>
    <property type="match status" value="1"/>
</dbReference>
<dbReference type="KEGG" id="vg:80540271"/>
<reference evidence="2" key="1">
    <citation type="journal article" date="2019" name="Vet. Microbiol.">
        <title>Disease surveillance in wild Victorian cacatuids reveals co-infection with multiple agents and detection of novel avian viruses.</title>
        <authorList>
            <person name="Sutherland M."/>
            <person name="Sarker S."/>
            <person name="Vaz P.K."/>
            <person name="Legione A.R."/>
            <person name="Devlin J.M."/>
            <person name="Macwhirter P.L."/>
            <person name="Whiteley P.L."/>
            <person name="Raidal S.R."/>
        </authorList>
    </citation>
    <scope>NUCLEOTIDE SEQUENCE</scope>
    <source>
        <strain evidence="2">97-0001</strain>
    </source>
</reference>
<dbReference type="GeneID" id="80540271"/>
<dbReference type="Proteomes" id="UP001144437">
    <property type="component" value="Segment"/>
</dbReference>
<feature type="domain" description="C2H2-type" evidence="1">
    <location>
        <begin position="40"/>
        <end position="60"/>
    </location>
</feature>
<protein>
    <recommendedName>
        <fullName evidence="1">C2H2-type domain-containing protein</fullName>
    </recommendedName>
</protein>
<dbReference type="InterPro" id="IPR036236">
    <property type="entry name" value="Znf_C2H2_sf"/>
</dbReference>
<organism evidence="2 3">
    <name type="scientific">Cacatuid alphaherpesvirus 2</name>
    <dbReference type="NCBI Taxonomy" id="2604840"/>
    <lineage>
        <taxon>Viruses</taxon>
        <taxon>Duplodnaviria</taxon>
        <taxon>Heunggongvirae</taxon>
        <taxon>Peploviricota</taxon>
        <taxon>Herviviricetes</taxon>
        <taxon>Herpesvirales</taxon>
        <taxon>Orthoherpesviridae</taxon>
        <taxon>Alphaherpesvirinae</taxon>
        <taxon>Iltovirus</taxon>
        <taxon>Iltovirus cacatuidalpha2</taxon>
    </lineage>
</organism>
<dbReference type="InterPro" id="IPR013087">
    <property type="entry name" value="Znf_C2H2_type"/>
</dbReference>
<dbReference type="SUPFAM" id="SSF57667">
    <property type="entry name" value="beta-beta-alpha zinc fingers"/>
    <property type="match status" value="1"/>
</dbReference>
<name>A0A5B9RBG9_9ALPH</name>
<sequence length="197" mass="22367">MPHANGMVLKRAKNGLLYLGLRKNKLEEGGYRKNNDRLKCDFCLAEFTSKTRAELHVRQHLTTPKLMCAFCEEPFANLHKLKSHVKKCPDASLQRVLDLSLELGGKQHVAFEELLGTIKDLDMSAPYLSLWSRKKKGSALKVSGPKKTRRRVRMIESDVPSNEGKDTSITAEADMMALELETREALDTLLKIMREQE</sequence>
<dbReference type="PROSITE" id="PS00028">
    <property type="entry name" value="ZINC_FINGER_C2H2_1"/>
    <property type="match status" value="1"/>
</dbReference>